<dbReference type="SUPFAM" id="SSF51556">
    <property type="entry name" value="Metallo-dependent hydrolases"/>
    <property type="match status" value="1"/>
</dbReference>
<dbReference type="RefSeq" id="WP_024028163.1">
    <property type="nucleotide sequence ID" value="NZ_ALAN01000059.1"/>
</dbReference>
<name>A0AB94IPQ3_9BACI</name>
<dbReference type="AlphaFoldDB" id="A0AB94IPQ3"/>
<organism evidence="3 4">
    <name type="scientific">Neobacillus vireti LMG 21834</name>
    <dbReference type="NCBI Taxonomy" id="1131730"/>
    <lineage>
        <taxon>Bacteria</taxon>
        <taxon>Bacillati</taxon>
        <taxon>Bacillota</taxon>
        <taxon>Bacilli</taxon>
        <taxon>Bacillales</taxon>
        <taxon>Bacillaceae</taxon>
        <taxon>Neobacillus</taxon>
    </lineage>
</organism>
<evidence type="ECO:0000259" key="2">
    <source>
        <dbReference type="Pfam" id="PF04909"/>
    </source>
</evidence>
<evidence type="ECO:0000313" key="4">
    <source>
        <dbReference type="Proteomes" id="UP000018877"/>
    </source>
</evidence>
<sequence length="253" mass="28371">MIIDVHTHLLTNPFSVKEVEEVLDGADRFGIKKLCVASLGPGCYYPTKLIHEPTQEQCASFNADLFEIMKLYPDRIWGWAYINPAYPGAVDEVKRGIEEYGMIGVKMWTGTKCNDPRFFPVVEEAIKYGVPILQHTWDKVTGYFPNESRSFDVADLAEKYPEVKIVMAHNERAVLKVKHCPNVFMDTASPIAELGMIEKAVDHIGVDRLVFGSDCIGVDFASTIGKIIGSDLPEDDKSKILGENFLRILGRDQ</sequence>
<dbReference type="Proteomes" id="UP000018877">
    <property type="component" value="Unassembled WGS sequence"/>
</dbReference>
<dbReference type="GO" id="GO:0016787">
    <property type="term" value="F:hydrolase activity"/>
    <property type="evidence" value="ECO:0007669"/>
    <property type="project" value="InterPro"/>
</dbReference>
<dbReference type="InterPro" id="IPR032466">
    <property type="entry name" value="Metal_Hydrolase"/>
</dbReference>
<evidence type="ECO:0000256" key="1">
    <source>
        <dbReference type="ARBA" id="ARBA00023239"/>
    </source>
</evidence>
<dbReference type="Gene3D" id="3.20.20.140">
    <property type="entry name" value="Metal-dependent hydrolases"/>
    <property type="match status" value="1"/>
</dbReference>
<dbReference type="GO" id="GO:0016831">
    <property type="term" value="F:carboxy-lyase activity"/>
    <property type="evidence" value="ECO:0007669"/>
    <property type="project" value="InterPro"/>
</dbReference>
<keyword evidence="4" id="KW-1185">Reference proteome</keyword>
<dbReference type="EMBL" id="ALAN01000059">
    <property type="protein sequence ID" value="ETI69049.1"/>
    <property type="molecule type" value="Genomic_DNA"/>
</dbReference>
<feature type="domain" description="Amidohydrolase-related" evidence="2">
    <location>
        <begin position="3"/>
        <end position="250"/>
    </location>
</feature>
<dbReference type="PANTHER" id="PTHR21240">
    <property type="entry name" value="2-AMINO-3-CARBOXYLMUCONATE-6-SEMIALDEHYDE DECARBOXYLASE"/>
    <property type="match status" value="1"/>
</dbReference>
<gene>
    <name evidence="3" type="ORF">BAVI_09816</name>
</gene>
<dbReference type="InterPro" id="IPR032465">
    <property type="entry name" value="ACMSD"/>
</dbReference>
<protein>
    <submittedName>
        <fullName evidence="3">Amidohydrolase 2</fullName>
    </submittedName>
</protein>
<keyword evidence="1" id="KW-0456">Lyase</keyword>
<dbReference type="Pfam" id="PF04909">
    <property type="entry name" value="Amidohydro_2"/>
    <property type="match status" value="1"/>
</dbReference>
<dbReference type="InterPro" id="IPR006680">
    <property type="entry name" value="Amidohydro-rel"/>
</dbReference>
<proteinExistence type="predicted"/>
<reference evidence="3 4" key="1">
    <citation type="journal article" date="2014" name="Environ. Microbiol.">
        <title>The nitrate-ammonifying and nosZ-carrying bacterium Bacillus vireti is a potent source and sink for nitric and nitrous oxide under high nitrate conditions.</title>
        <authorList>
            <person name="Mania D."/>
            <person name="Heylen K."/>
            <person name="van Spanning R.J."/>
            <person name="Frostegard A."/>
        </authorList>
    </citation>
    <scope>NUCLEOTIDE SEQUENCE [LARGE SCALE GENOMIC DNA]</scope>
    <source>
        <strain evidence="3 4">LMG 21834</strain>
    </source>
</reference>
<comment type="caution">
    <text evidence="3">The sequence shown here is derived from an EMBL/GenBank/DDBJ whole genome shotgun (WGS) entry which is preliminary data.</text>
</comment>
<evidence type="ECO:0000313" key="3">
    <source>
        <dbReference type="EMBL" id="ETI69049.1"/>
    </source>
</evidence>
<accession>A0AB94IPQ3</accession>